<comment type="caution">
    <text evidence="1">The sequence shown here is derived from an EMBL/GenBank/DDBJ whole genome shotgun (WGS) entry which is preliminary data.</text>
</comment>
<proteinExistence type="predicted"/>
<dbReference type="AlphaFoldDB" id="A0A6I1GLV5"/>
<dbReference type="Proteomes" id="UP000441772">
    <property type="component" value="Unassembled WGS sequence"/>
</dbReference>
<accession>A0A6I1GLV5</accession>
<evidence type="ECO:0000313" key="1">
    <source>
        <dbReference type="EMBL" id="KAB7790576.1"/>
    </source>
</evidence>
<name>A0A6I1GLV5_9BIFI</name>
<reference evidence="1 2" key="1">
    <citation type="submission" date="2019-09" db="EMBL/GenBank/DDBJ databases">
        <title>Characterization of the phylogenetic diversity of two novel species belonging to the genus Bifidobacterium: Bifidobacterium cebidarum sp. nov. and Bifidobacterium leontopitheci sp. nov.</title>
        <authorList>
            <person name="Lugli G.A."/>
            <person name="Duranti S."/>
            <person name="Milani C."/>
            <person name="Turroni F."/>
            <person name="Ventura M."/>
        </authorList>
    </citation>
    <scope>NUCLEOTIDE SEQUENCE [LARGE SCALE GENOMIC DNA]</scope>
    <source>
        <strain evidence="1 2">LMG 31471</strain>
    </source>
</reference>
<dbReference type="RefSeq" id="WP_152234294.1">
    <property type="nucleotide sequence ID" value="NZ_JBHSKZ010000019.1"/>
</dbReference>
<organism evidence="1 2">
    <name type="scientific">Bifidobacterium leontopitheci</name>
    <dbReference type="NCBI Taxonomy" id="2650774"/>
    <lineage>
        <taxon>Bacteria</taxon>
        <taxon>Bacillati</taxon>
        <taxon>Actinomycetota</taxon>
        <taxon>Actinomycetes</taxon>
        <taxon>Bifidobacteriales</taxon>
        <taxon>Bifidobacteriaceae</taxon>
        <taxon>Bifidobacterium</taxon>
    </lineage>
</organism>
<evidence type="ECO:0000313" key="2">
    <source>
        <dbReference type="Proteomes" id="UP000441772"/>
    </source>
</evidence>
<sequence>MSDAVSAVVYPGKLTLTAEQFEQIFGWRFSSNNRVEATSPVVEWENGEATQKKKLFDGAPAYEARGLEASALDPTTGEYERQVLSVKVRVRQPMTIPRRTDFVPEGNVTVTFSVYKGYLNCTVLVDGLVPAQRPQGK</sequence>
<gene>
    <name evidence="1" type="ORF">F7D09_0945</name>
</gene>
<dbReference type="EMBL" id="WBVT01000010">
    <property type="protein sequence ID" value="KAB7790576.1"/>
    <property type="molecule type" value="Genomic_DNA"/>
</dbReference>
<keyword evidence="2" id="KW-1185">Reference proteome</keyword>
<protein>
    <submittedName>
        <fullName evidence="1">Uncharacterized protein</fullName>
    </submittedName>
</protein>